<accession>A0ABW1SE98</accession>
<dbReference type="RefSeq" id="WP_377381482.1">
    <property type="nucleotide sequence ID" value="NZ_JBHSSW010000066.1"/>
</dbReference>
<gene>
    <name evidence="2" type="ORF">ACFQDM_17590</name>
</gene>
<keyword evidence="3" id="KW-1185">Reference proteome</keyword>
<keyword evidence="1" id="KW-0732">Signal</keyword>
<feature type="chain" id="PRO_5047343542" evidence="1">
    <location>
        <begin position="23"/>
        <end position="221"/>
    </location>
</feature>
<sequence>MLPALRPVIAAFVLALAPQSFAEPDSQLPWSPSDGEVLDFDVTRNGKSFGEHTVRFAVSDGEIKVRNDIELEASLGPIRIFYYAHESDEIWVNGRLSQMDGVTKKDGDTLTLDVEAQGDVLLVDGSGYEGEVPSDIVPSSHWNLNQIKSQKILSSENGEILDVKVEKVGTETVKVGDETLTADRYRLVSDLTVDLWYDQSGRWVKCQFEARGQSIEYHLKG</sequence>
<dbReference type="Proteomes" id="UP001596303">
    <property type="component" value="Unassembled WGS sequence"/>
</dbReference>
<reference evidence="3" key="1">
    <citation type="journal article" date="2019" name="Int. J. Syst. Evol. Microbiol.">
        <title>The Global Catalogue of Microorganisms (GCM) 10K type strain sequencing project: providing services to taxonomists for standard genome sequencing and annotation.</title>
        <authorList>
            <consortium name="The Broad Institute Genomics Platform"/>
            <consortium name="The Broad Institute Genome Sequencing Center for Infectious Disease"/>
            <person name="Wu L."/>
            <person name="Ma J."/>
        </authorList>
    </citation>
    <scope>NUCLEOTIDE SEQUENCE [LARGE SCALE GENOMIC DNA]</scope>
    <source>
        <strain evidence="3">CGMCC-1.15741</strain>
    </source>
</reference>
<protein>
    <submittedName>
        <fullName evidence="2">DUF6134 family protein</fullName>
    </submittedName>
</protein>
<name>A0ABW1SE98_9PROT</name>
<dbReference type="Pfam" id="PF19630">
    <property type="entry name" value="DUF6134"/>
    <property type="match status" value="1"/>
</dbReference>
<evidence type="ECO:0000256" key="1">
    <source>
        <dbReference type="SAM" id="SignalP"/>
    </source>
</evidence>
<dbReference type="EMBL" id="JBHSSW010000066">
    <property type="protein sequence ID" value="MFC6199890.1"/>
    <property type="molecule type" value="Genomic_DNA"/>
</dbReference>
<evidence type="ECO:0000313" key="3">
    <source>
        <dbReference type="Proteomes" id="UP001596303"/>
    </source>
</evidence>
<feature type="signal peptide" evidence="1">
    <location>
        <begin position="1"/>
        <end position="22"/>
    </location>
</feature>
<comment type="caution">
    <text evidence="2">The sequence shown here is derived from an EMBL/GenBank/DDBJ whole genome shotgun (WGS) entry which is preliminary data.</text>
</comment>
<evidence type="ECO:0000313" key="2">
    <source>
        <dbReference type="EMBL" id="MFC6199890.1"/>
    </source>
</evidence>
<organism evidence="2 3">
    <name type="scientific">Ponticaulis profundi</name>
    <dbReference type="NCBI Taxonomy" id="2665222"/>
    <lineage>
        <taxon>Bacteria</taxon>
        <taxon>Pseudomonadati</taxon>
        <taxon>Pseudomonadota</taxon>
        <taxon>Alphaproteobacteria</taxon>
        <taxon>Hyphomonadales</taxon>
        <taxon>Hyphomonadaceae</taxon>
        <taxon>Ponticaulis</taxon>
    </lineage>
</organism>
<proteinExistence type="predicted"/>
<dbReference type="InterPro" id="IPR045767">
    <property type="entry name" value="DUF6134"/>
</dbReference>